<accession>A0A077WYN9</accession>
<dbReference type="EMBL" id="LK023357">
    <property type="protein sequence ID" value="CDS12143.1"/>
    <property type="molecule type" value="Genomic_DNA"/>
</dbReference>
<evidence type="ECO:0000256" key="6">
    <source>
        <dbReference type="ARBA" id="ARBA00022824"/>
    </source>
</evidence>
<evidence type="ECO:0000256" key="10">
    <source>
        <dbReference type="ARBA" id="ARBA00023136"/>
    </source>
</evidence>
<dbReference type="GO" id="GO:0005789">
    <property type="term" value="C:endoplasmic reticulum membrane"/>
    <property type="evidence" value="ECO:0007669"/>
    <property type="project" value="UniProtKB-SubCell"/>
</dbReference>
<proteinExistence type="predicted"/>
<keyword evidence="8" id="KW-0653">Protein transport</keyword>
<name>A0A077WYN9_9FUNG</name>
<dbReference type="InterPro" id="IPR011047">
    <property type="entry name" value="Quinoprotein_ADH-like_sf"/>
</dbReference>
<keyword evidence="3" id="KW-0853">WD repeat</keyword>
<evidence type="ECO:0000256" key="9">
    <source>
        <dbReference type="ARBA" id="ARBA00022989"/>
    </source>
</evidence>
<dbReference type="GO" id="GO:0015031">
    <property type="term" value="P:protein transport"/>
    <property type="evidence" value="ECO:0007669"/>
    <property type="project" value="UniProtKB-KW"/>
</dbReference>
<dbReference type="PANTHER" id="PTHR23284:SF0">
    <property type="entry name" value="PROLACTIN REGULATORY ELEMENT-BINDING PROTEIN"/>
    <property type="match status" value="1"/>
</dbReference>
<sequence>MAPQPETRSIKVDFPVYGLDFTFDDRIVAVGGGGASSRSGVKNKIVAFRPGNGDRIDLDLPGDQDCPMSVACHPTLPLIAAGINDNDASIEKGENRSCRLFELDQSINAIKPTNTAFASTSRNTEDYQKVTRFSPDGKYLVTGFTDGQVTVRRLDDLSLKFPPLRFNGVQDCDIDPDEAHLAVATPKALMILSLKDGTIVQVIESPRLNGRTECEFRSCRYAKAPENKLYAAVNPISRGRGFLCAWNLSPNPQRRYPITKRAKTASVCRKSITSFSVSPAGDLLAYASTDLTIGIVDARLLRPVMVIKQAHGFAITSLCFSRDGKCLASAGADTQCRMMILPNLLRKESHFLSESSFALLSILLLWLLSYTLHEMKLLQ</sequence>
<evidence type="ECO:0000256" key="3">
    <source>
        <dbReference type="ARBA" id="ARBA00022574"/>
    </source>
</evidence>
<keyword evidence="5" id="KW-0677">Repeat</keyword>
<evidence type="ECO:0000256" key="8">
    <source>
        <dbReference type="ARBA" id="ARBA00022927"/>
    </source>
</evidence>
<keyword evidence="9" id="KW-1133">Transmembrane helix</keyword>
<dbReference type="GO" id="GO:0005085">
    <property type="term" value="F:guanyl-nucleotide exchange factor activity"/>
    <property type="evidence" value="ECO:0007669"/>
    <property type="project" value="InterPro"/>
</dbReference>
<keyword evidence="4" id="KW-0812">Transmembrane</keyword>
<keyword evidence="6" id="KW-0256">Endoplasmic reticulum</keyword>
<dbReference type="Gene3D" id="2.130.10.10">
    <property type="entry name" value="YVTN repeat-like/Quinoprotein amine dehydrogenase"/>
    <property type="match status" value="1"/>
</dbReference>
<dbReference type="Pfam" id="PF00400">
    <property type="entry name" value="WD40"/>
    <property type="match status" value="2"/>
</dbReference>
<keyword evidence="10" id="KW-0472">Membrane</keyword>
<evidence type="ECO:0000256" key="5">
    <source>
        <dbReference type="ARBA" id="ARBA00022737"/>
    </source>
</evidence>
<dbReference type="InterPro" id="IPR045260">
    <property type="entry name" value="Sec12-like"/>
</dbReference>
<dbReference type="PANTHER" id="PTHR23284">
    <property type="entry name" value="PROLACTIN REGULATORY ELEMENT BINDING PROTEIN"/>
    <property type="match status" value="1"/>
</dbReference>
<comment type="subcellular location">
    <subcellularLocation>
        <location evidence="1">Endoplasmic reticulum membrane</location>
        <topology evidence="1">Single-pass membrane protein</topology>
    </subcellularLocation>
</comment>
<dbReference type="InterPro" id="IPR015943">
    <property type="entry name" value="WD40/YVTN_repeat-like_dom_sf"/>
</dbReference>
<evidence type="ECO:0000256" key="2">
    <source>
        <dbReference type="ARBA" id="ARBA00022448"/>
    </source>
</evidence>
<gene>
    <name evidence="11" type="ORF">LRAMOSA04338</name>
</gene>
<reference evidence="11" key="1">
    <citation type="journal article" date="2014" name="Genome Announc.">
        <title>De novo whole-genome sequence and genome annotation of Lichtheimia ramosa.</title>
        <authorList>
            <person name="Linde J."/>
            <person name="Schwartze V."/>
            <person name="Binder U."/>
            <person name="Lass-Florl C."/>
            <person name="Voigt K."/>
            <person name="Horn F."/>
        </authorList>
    </citation>
    <scope>NUCLEOTIDE SEQUENCE</scope>
    <source>
        <strain evidence="11">JMRC FSU:6197</strain>
    </source>
</reference>
<keyword evidence="7" id="KW-0931">ER-Golgi transport</keyword>
<dbReference type="GO" id="GO:0003400">
    <property type="term" value="P:regulation of COPII vesicle coating"/>
    <property type="evidence" value="ECO:0007669"/>
    <property type="project" value="TreeGrafter"/>
</dbReference>
<dbReference type="SMART" id="SM00320">
    <property type="entry name" value="WD40"/>
    <property type="match status" value="3"/>
</dbReference>
<dbReference type="SUPFAM" id="SSF50998">
    <property type="entry name" value="Quinoprotein alcohol dehydrogenase-like"/>
    <property type="match status" value="1"/>
</dbReference>
<evidence type="ECO:0000256" key="7">
    <source>
        <dbReference type="ARBA" id="ARBA00022892"/>
    </source>
</evidence>
<dbReference type="GO" id="GO:0006888">
    <property type="term" value="P:endoplasmic reticulum to Golgi vesicle-mediated transport"/>
    <property type="evidence" value="ECO:0007669"/>
    <property type="project" value="TreeGrafter"/>
</dbReference>
<evidence type="ECO:0000313" key="11">
    <source>
        <dbReference type="EMBL" id="CDS12143.1"/>
    </source>
</evidence>
<evidence type="ECO:0000256" key="1">
    <source>
        <dbReference type="ARBA" id="ARBA00004389"/>
    </source>
</evidence>
<protein>
    <submittedName>
        <fullName evidence="11">Uncharacterized protein</fullName>
    </submittedName>
</protein>
<organism evidence="11">
    <name type="scientific">Lichtheimia ramosa</name>
    <dbReference type="NCBI Taxonomy" id="688394"/>
    <lineage>
        <taxon>Eukaryota</taxon>
        <taxon>Fungi</taxon>
        <taxon>Fungi incertae sedis</taxon>
        <taxon>Mucoromycota</taxon>
        <taxon>Mucoromycotina</taxon>
        <taxon>Mucoromycetes</taxon>
        <taxon>Mucorales</taxon>
        <taxon>Lichtheimiaceae</taxon>
        <taxon>Lichtheimia</taxon>
    </lineage>
</organism>
<keyword evidence="2" id="KW-0813">Transport</keyword>
<evidence type="ECO:0000256" key="4">
    <source>
        <dbReference type="ARBA" id="ARBA00022692"/>
    </source>
</evidence>
<dbReference type="AlphaFoldDB" id="A0A077WYN9"/>
<dbReference type="InterPro" id="IPR001680">
    <property type="entry name" value="WD40_rpt"/>
</dbReference>
<dbReference type="OrthoDB" id="2013972at2759"/>